<dbReference type="RefSeq" id="WP_093465076.1">
    <property type="nucleotide sequence ID" value="NZ_FNST01000002.1"/>
</dbReference>
<name>A0A1H4UM34_STRMJ</name>
<sequence>MTFDDEWSQLRAAAVDKQSTRMRLNQADSGGAASTSSRGDLVVNQDDLGRVGHEAYILHGRLKKAGDITRGAKDDGSTSKAATVLSSHHFTIGDALTTTAMMWNDQLKTLLQACAHISNHLDYTKKSHTNEDAKIAASMARRDGSAMPASEISKYYK</sequence>
<keyword evidence="2" id="KW-1185">Reference proteome</keyword>
<organism evidence="1 2">
    <name type="scientific">Streptomyces melanosporofaciens</name>
    <dbReference type="NCBI Taxonomy" id="67327"/>
    <lineage>
        <taxon>Bacteria</taxon>
        <taxon>Bacillati</taxon>
        <taxon>Actinomycetota</taxon>
        <taxon>Actinomycetes</taxon>
        <taxon>Kitasatosporales</taxon>
        <taxon>Streptomycetaceae</taxon>
        <taxon>Streptomyces</taxon>
        <taxon>Streptomyces violaceusniger group</taxon>
    </lineage>
</organism>
<dbReference type="EMBL" id="FNST01000002">
    <property type="protein sequence ID" value="SEC69767.1"/>
    <property type="molecule type" value="Genomic_DNA"/>
</dbReference>
<dbReference type="Proteomes" id="UP000198609">
    <property type="component" value="Unassembled WGS sequence"/>
</dbReference>
<protein>
    <recommendedName>
        <fullName evidence="3">Excreted virulence factor EspC, type VII ESX diderm</fullName>
    </recommendedName>
</protein>
<evidence type="ECO:0000313" key="2">
    <source>
        <dbReference type="Proteomes" id="UP000198609"/>
    </source>
</evidence>
<gene>
    <name evidence="1" type="ORF">SAMN04490356_5159</name>
</gene>
<reference evidence="2" key="1">
    <citation type="submission" date="2016-10" db="EMBL/GenBank/DDBJ databases">
        <authorList>
            <person name="Varghese N."/>
            <person name="Submissions S."/>
        </authorList>
    </citation>
    <scope>NUCLEOTIDE SEQUENCE [LARGE SCALE GENOMIC DNA]</scope>
    <source>
        <strain evidence="2">DSM 40318</strain>
    </source>
</reference>
<evidence type="ECO:0008006" key="3">
    <source>
        <dbReference type="Google" id="ProtNLM"/>
    </source>
</evidence>
<accession>A0A1H4UM34</accession>
<proteinExistence type="predicted"/>
<evidence type="ECO:0000313" key="1">
    <source>
        <dbReference type="EMBL" id="SEC69767.1"/>
    </source>
</evidence>
<dbReference type="AlphaFoldDB" id="A0A1H4UM34"/>